<name>A0A0L0FW85_9EUKA</name>
<feature type="region of interest" description="Disordered" evidence="1">
    <location>
        <begin position="128"/>
        <end position="154"/>
    </location>
</feature>
<feature type="compositionally biased region" description="Basic and acidic residues" evidence="1">
    <location>
        <begin position="138"/>
        <end position="151"/>
    </location>
</feature>
<dbReference type="RefSeq" id="XP_014154738.1">
    <property type="nucleotide sequence ID" value="XM_014299263.1"/>
</dbReference>
<proteinExistence type="predicted"/>
<accession>A0A0L0FW85</accession>
<sequence>MLCSSSLRSCEGLETNTVFEYRAKDYEQTGPTIKEAHIVLDLRCAGGMDVVDHSSLVGKFVRIRSAEMSTPLELSSIGGATNGLRLAIALDKMSQNDGRRVGGAQRVGRNRKCQLKRLEGVSERLHRPHRGRGEMSQNDDRRVGGLSESREIGSASSSVSKVSVNVCTGHTVDVVNLLARGTEDVVGCFACDICATESQMPGGQINGSDV</sequence>
<evidence type="ECO:0000256" key="1">
    <source>
        <dbReference type="SAM" id="MobiDB-lite"/>
    </source>
</evidence>
<keyword evidence="3" id="KW-1185">Reference proteome</keyword>
<dbReference type="AlphaFoldDB" id="A0A0L0FW85"/>
<protein>
    <submittedName>
        <fullName evidence="2">Uncharacterized protein</fullName>
    </submittedName>
</protein>
<gene>
    <name evidence="2" type="ORF">SARC_06818</name>
</gene>
<dbReference type="EMBL" id="KQ242101">
    <property type="protein sequence ID" value="KNC80836.1"/>
    <property type="molecule type" value="Genomic_DNA"/>
</dbReference>
<reference evidence="2 3" key="1">
    <citation type="submission" date="2011-02" db="EMBL/GenBank/DDBJ databases">
        <title>The Genome Sequence of Sphaeroforma arctica JP610.</title>
        <authorList>
            <consortium name="The Broad Institute Genome Sequencing Platform"/>
            <person name="Russ C."/>
            <person name="Cuomo C."/>
            <person name="Young S.K."/>
            <person name="Zeng Q."/>
            <person name="Gargeya S."/>
            <person name="Alvarado L."/>
            <person name="Berlin A."/>
            <person name="Chapman S.B."/>
            <person name="Chen Z."/>
            <person name="Freedman E."/>
            <person name="Gellesch M."/>
            <person name="Goldberg J."/>
            <person name="Griggs A."/>
            <person name="Gujja S."/>
            <person name="Heilman E."/>
            <person name="Heiman D."/>
            <person name="Howarth C."/>
            <person name="Mehta T."/>
            <person name="Neiman D."/>
            <person name="Pearson M."/>
            <person name="Roberts A."/>
            <person name="Saif S."/>
            <person name="Shea T."/>
            <person name="Shenoy N."/>
            <person name="Sisk P."/>
            <person name="Stolte C."/>
            <person name="Sykes S."/>
            <person name="White J."/>
            <person name="Yandava C."/>
            <person name="Burger G."/>
            <person name="Gray M.W."/>
            <person name="Holland P.W.H."/>
            <person name="King N."/>
            <person name="Lang F.B.F."/>
            <person name="Roger A.J."/>
            <person name="Ruiz-Trillo I."/>
            <person name="Haas B."/>
            <person name="Nusbaum C."/>
            <person name="Birren B."/>
        </authorList>
    </citation>
    <scope>NUCLEOTIDE SEQUENCE [LARGE SCALE GENOMIC DNA]</scope>
    <source>
        <strain evidence="2 3">JP610</strain>
    </source>
</reference>
<evidence type="ECO:0000313" key="3">
    <source>
        <dbReference type="Proteomes" id="UP000054560"/>
    </source>
</evidence>
<dbReference type="Proteomes" id="UP000054560">
    <property type="component" value="Unassembled WGS sequence"/>
</dbReference>
<dbReference type="GeneID" id="25907322"/>
<organism evidence="2 3">
    <name type="scientific">Sphaeroforma arctica JP610</name>
    <dbReference type="NCBI Taxonomy" id="667725"/>
    <lineage>
        <taxon>Eukaryota</taxon>
        <taxon>Ichthyosporea</taxon>
        <taxon>Ichthyophonida</taxon>
        <taxon>Sphaeroforma</taxon>
    </lineage>
</organism>
<evidence type="ECO:0000313" key="2">
    <source>
        <dbReference type="EMBL" id="KNC80836.1"/>
    </source>
</evidence>